<evidence type="ECO:0000313" key="2">
    <source>
        <dbReference type="EMBL" id="CCQ43577.1"/>
    </source>
</evidence>
<evidence type="ECO:0000256" key="1">
    <source>
        <dbReference type="SAM" id="MobiDB-lite"/>
    </source>
</evidence>
<dbReference type="OrthoDB" id="629492at2759"/>
<accession>L8ECH5</accession>
<dbReference type="ChiTaRS" id="TTC12">
    <property type="organism name" value="human"/>
</dbReference>
<sequence>MQDHLEQDYDQSSTNCYEECRRNKLRGLLGICGEGCKGTSQEKKGKQSLGGCPKRKRE</sequence>
<name>L8ECH5_HUMAN</name>
<gene>
    <name evidence="2" type="primary">TTC12</name>
</gene>
<reference evidence="2" key="1">
    <citation type="journal article" date="2013" name="PLoS ONE">
        <title>Direct detection of alternative open reading frames translation products in human significantly expands the proteome.</title>
        <authorList>
            <person name="Vanderperre B."/>
            <person name="Lucier J.-F."/>
            <person name="Motard J."/>
            <person name="Tremblay G."/>
            <person name="Vanderperre S."/>
            <person name="Wisztorski M."/>
            <person name="Salzet M."/>
            <person name="Boisvert F.-M."/>
            <person name="Roucou X."/>
        </authorList>
    </citation>
    <scope>NUCLEOTIDE SEQUENCE</scope>
</reference>
<protein>
    <submittedName>
        <fullName evidence="2">Alternative protein TTC12</fullName>
    </submittedName>
</protein>
<dbReference type="EMBL" id="HF584080">
    <property type="protein sequence ID" value="CCQ43577.1"/>
    <property type="molecule type" value="Genomic_DNA"/>
</dbReference>
<dbReference type="AlphaFoldDB" id="L8ECH5"/>
<feature type="region of interest" description="Disordered" evidence="1">
    <location>
        <begin position="37"/>
        <end position="58"/>
    </location>
</feature>
<proteinExistence type="predicted"/>
<organism evidence="2">
    <name type="scientific">Homo sapiens</name>
    <name type="common">Human</name>
    <dbReference type="NCBI Taxonomy" id="9606"/>
    <lineage>
        <taxon>Eukaryota</taxon>
        <taxon>Metazoa</taxon>
        <taxon>Chordata</taxon>
        <taxon>Craniata</taxon>
        <taxon>Vertebrata</taxon>
        <taxon>Euteleostomi</taxon>
        <taxon>Mammalia</taxon>
        <taxon>Eutheria</taxon>
        <taxon>Euarchontoglires</taxon>
        <taxon>Primates</taxon>
        <taxon>Haplorrhini</taxon>
        <taxon>Catarrhini</taxon>
        <taxon>Hominidae</taxon>
        <taxon>Homo</taxon>
    </lineage>
</organism>